<evidence type="ECO:0000313" key="3">
    <source>
        <dbReference type="Proteomes" id="UP000435357"/>
    </source>
</evidence>
<reference evidence="2 3" key="1">
    <citation type="submission" date="2019-09" db="EMBL/GenBank/DDBJ databases">
        <title>Genomes of Cryomorphaceae.</title>
        <authorList>
            <person name="Bowman J.P."/>
        </authorList>
    </citation>
    <scope>NUCLEOTIDE SEQUENCE [LARGE SCALE GENOMIC DNA]</scope>
    <source>
        <strain evidence="2 3">KCTC 52047</strain>
    </source>
</reference>
<gene>
    <name evidence="2" type="ORF">F3059_12690</name>
</gene>
<feature type="transmembrane region" description="Helical" evidence="1">
    <location>
        <begin position="179"/>
        <end position="197"/>
    </location>
</feature>
<accession>A0A6N6M536</accession>
<protein>
    <recommendedName>
        <fullName evidence="4">GerMN domain-containing protein</fullName>
    </recommendedName>
</protein>
<dbReference type="RefSeq" id="WP_151169856.1">
    <property type="nucleotide sequence ID" value="NZ_WACR01000012.1"/>
</dbReference>
<evidence type="ECO:0000256" key="1">
    <source>
        <dbReference type="SAM" id="Phobius"/>
    </source>
</evidence>
<evidence type="ECO:0008006" key="4">
    <source>
        <dbReference type="Google" id="ProtNLM"/>
    </source>
</evidence>
<keyword evidence="3" id="KW-1185">Reference proteome</keyword>
<organism evidence="2 3">
    <name type="scientific">Salibacter halophilus</name>
    <dbReference type="NCBI Taxonomy" id="1803916"/>
    <lineage>
        <taxon>Bacteria</taxon>
        <taxon>Pseudomonadati</taxon>
        <taxon>Bacteroidota</taxon>
        <taxon>Flavobacteriia</taxon>
        <taxon>Flavobacteriales</taxon>
        <taxon>Salibacteraceae</taxon>
        <taxon>Salibacter</taxon>
    </lineage>
</organism>
<name>A0A6N6M536_9FLAO</name>
<dbReference type="Proteomes" id="UP000435357">
    <property type="component" value="Unassembled WGS sequence"/>
</dbReference>
<keyword evidence="1" id="KW-0812">Transmembrane</keyword>
<evidence type="ECO:0000313" key="2">
    <source>
        <dbReference type="EMBL" id="KAB1062140.1"/>
    </source>
</evidence>
<comment type="caution">
    <text evidence="2">The sequence shown here is derived from an EMBL/GenBank/DDBJ whole genome shotgun (WGS) entry which is preliminary data.</text>
</comment>
<dbReference type="AlphaFoldDB" id="A0A6N6M536"/>
<sequence length="201" mass="22813">MRKRLLILFFFSTSIVEASHYMDYVIYKQDTFYQGYFDESLVPGSKDGVYLKPVFKNRLFGTTQEEFFEVVKKDLYPNAHQLISISSKGDSCFIEVDSSTISSIDPNRFHNEMLATLTQSSLCNVVLIEVSGERGTALTIKDLTAPYFTLVNDSVSSKEETLKETRKVDEIGKIQPLEIILLTFAAVFALTTLYLALKSKR</sequence>
<keyword evidence="1" id="KW-1133">Transmembrane helix</keyword>
<dbReference type="EMBL" id="WACR01000012">
    <property type="protein sequence ID" value="KAB1062140.1"/>
    <property type="molecule type" value="Genomic_DNA"/>
</dbReference>
<keyword evidence="1" id="KW-0472">Membrane</keyword>
<proteinExistence type="predicted"/>